<organism evidence="2 3">
    <name type="scientific">Edaphochlamys debaryana</name>
    <dbReference type="NCBI Taxonomy" id="47281"/>
    <lineage>
        <taxon>Eukaryota</taxon>
        <taxon>Viridiplantae</taxon>
        <taxon>Chlorophyta</taxon>
        <taxon>core chlorophytes</taxon>
        <taxon>Chlorophyceae</taxon>
        <taxon>CS clade</taxon>
        <taxon>Chlamydomonadales</taxon>
        <taxon>Chlamydomonadales incertae sedis</taxon>
        <taxon>Edaphochlamys</taxon>
    </lineage>
</organism>
<comment type="caution">
    <text evidence="2">The sequence shown here is derived from an EMBL/GenBank/DDBJ whole genome shotgun (WGS) entry which is preliminary data.</text>
</comment>
<evidence type="ECO:0008006" key="4">
    <source>
        <dbReference type="Google" id="ProtNLM"/>
    </source>
</evidence>
<dbReference type="Proteomes" id="UP000612055">
    <property type="component" value="Unassembled WGS sequence"/>
</dbReference>
<feature type="compositionally biased region" description="Low complexity" evidence="1">
    <location>
        <begin position="84"/>
        <end position="102"/>
    </location>
</feature>
<dbReference type="EMBL" id="JAEHOE010000002">
    <property type="protein sequence ID" value="KAG2500958.1"/>
    <property type="molecule type" value="Genomic_DNA"/>
</dbReference>
<feature type="region of interest" description="Disordered" evidence="1">
    <location>
        <begin position="75"/>
        <end position="189"/>
    </location>
</feature>
<evidence type="ECO:0000313" key="2">
    <source>
        <dbReference type="EMBL" id="KAG2500958.1"/>
    </source>
</evidence>
<feature type="compositionally biased region" description="Polar residues" evidence="1">
    <location>
        <begin position="139"/>
        <end position="154"/>
    </location>
</feature>
<feature type="region of interest" description="Disordered" evidence="1">
    <location>
        <begin position="43"/>
        <end position="63"/>
    </location>
</feature>
<accession>A0A835YDZ7</accession>
<feature type="compositionally biased region" description="Gly residues" evidence="1">
    <location>
        <begin position="169"/>
        <end position="188"/>
    </location>
</feature>
<protein>
    <recommendedName>
        <fullName evidence="4">SUN domain-containing protein</fullName>
    </recommendedName>
</protein>
<dbReference type="OrthoDB" id="552020at2759"/>
<name>A0A835YDZ7_9CHLO</name>
<keyword evidence="3" id="KW-1185">Reference proteome</keyword>
<evidence type="ECO:0000256" key="1">
    <source>
        <dbReference type="SAM" id="MobiDB-lite"/>
    </source>
</evidence>
<proteinExistence type="predicted"/>
<sequence>MSKRAAAGRKGKQAGAKDDLARAAAEVLNGITTIGKGIAATAQQALSGGGSQQRGLRADDDATAVDQGATAALAATGAKGGQGAAALTDQQRDAGPSAGPSPNSSPPARAPANAASPALRTSATPGLTSPGGAAPPAPQNLSFHAQAQPQQPTHVGSGAGLADPDGQALAGGGGGGGGGPELQGGGGADRTAEITVADDDAEAAAAAAAEADAAAAEAAAGTTTAAMWVGRIRSGLRRALDSASAAAAARGITTVSPKALQAGAAALVLLLLLLSSSTYRLAGRTHRQQAVLTSDLAALRQEVAAGAAAAAAAAASDKRALRSELAAGAAATAALVARVDGLAEGLAAAQRGVAEVAGEVAALRRALDASDAVQGFPGARTAGTDPSADGGGRGAGATGASAAPAAAEAAPPAAAGNGGAGVEELRGLPACHARRVAAAAGPLLPARVVAHTAVVGDEEPLMRFHSAVSSLFSSSSGPTSSRVHPLARHVTSPATTPVCLPLVGGSSSAVLAGGGGTAPAPYGSVELQLAEPASVAAVSFRYPPYGAWDTAAALLRVTVTLHESDAAASATSTSFPALRTRTVELPPLRGVECQHLALTPAPGATVGAGDQQGASPSASPAPLVHRLTLSVRSTFGEAGYACVPRVLVHGRA</sequence>
<feature type="region of interest" description="Disordered" evidence="1">
    <location>
        <begin position="602"/>
        <end position="621"/>
    </location>
</feature>
<reference evidence="2" key="1">
    <citation type="journal article" date="2020" name="bioRxiv">
        <title>Comparative genomics of Chlamydomonas.</title>
        <authorList>
            <person name="Craig R.J."/>
            <person name="Hasan A.R."/>
            <person name="Ness R.W."/>
            <person name="Keightley P.D."/>
        </authorList>
    </citation>
    <scope>NUCLEOTIDE SEQUENCE</scope>
    <source>
        <strain evidence="2">CCAP 11/70</strain>
    </source>
</reference>
<gene>
    <name evidence="2" type="ORF">HYH03_000781</name>
</gene>
<feature type="region of interest" description="Disordered" evidence="1">
    <location>
        <begin position="375"/>
        <end position="404"/>
    </location>
</feature>
<dbReference type="AlphaFoldDB" id="A0A835YDZ7"/>
<evidence type="ECO:0000313" key="3">
    <source>
        <dbReference type="Proteomes" id="UP000612055"/>
    </source>
</evidence>